<dbReference type="AlphaFoldDB" id="A0A4R1FT62"/>
<dbReference type="EMBL" id="SMFR01000003">
    <property type="protein sequence ID" value="TCJ95688.1"/>
    <property type="molecule type" value="Genomic_DNA"/>
</dbReference>
<dbReference type="PROSITE" id="PS50975">
    <property type="entry name" value="ATP_GRASP"/>
    <property type="match status" value="1"/>
</dbReference>
<dbReference type="InterPro" id="IPR011761">
    <property type="entry name" value="ATP-grasp"/>
</dbReference>
<keyword evidence="1" id="KW-0436">Ligase</keyword>
<dbReference type="PANTHER" id="PTHR43585:SF2">
    <property type="entry name" value="ATP-GRASP ENZYME FSQD"/>
    <property type="match status" value="1"/>
</dbReference>
<feature type="domain" description="ATP-grasp" evidence="5">
    <location>
        <begin position="121"/>
        <end position="320"/>
    </location>
</feature>
<dbReference type="GO" id="GO:0046872">
    <property type="term" value="F:metal ion binding"/>
    <property type="evidence" value="ECO:0007669"/>
    <property type="project" value="InterPro"/>
</dbReference>
<dbReference type="PANTHER" id="PTHR43585">
    <property type="entry name" value="FUMIPYRROLE BIOSYNTHESIS PROTEIN C"/>
    <property type="match status" value="1"/>
</dbReference>
<dbReference type="SUPFAM" id="SSF56059">
    <property type="entry name" value="Glutathione synthetase ATP-binding domain-like"/>
    <property type="match status" value="1"/>
</dbReference>
<name>A0A4R1FT62_9NOCA</name>
<dbReference type="Pfam" id="PF13535">
    <property type="entry name" value="ATP-grasp_4"/>
    <property type="match status" value="1"/>
</dbReference>
<dbReference type="InterPro" id="IPR040570">
    <property type="entry name" value="LAL_C2"/>
</dbReference>
<dbReference type="InterPro" id="IPR041472">
    <property type="entry name" value="BL00235/CARNS1_N"/>
</dbReference>
<keyword evidence="2 4" id="KW-0547">Nucleotide-binding</keyword>
<dbReference type="Gene3D" id="3.30.470.20">
    <property type="entry name" value="ATP-grasp fold, B domain"/>
    <property type="match status" value="1"/>
</dbReference>
<dbReference type="InterPro" id="IPR052032">
    <property type="entry name" value="ATP-dep_AA_Ligase"/>
</dbReference>
<comment type="caution">
    <text evidence="6">The sequence shown here is derived from an EMBL/GenBank/DDBJ whole genome shotgun (WGS) entry which is preliminary data.</text>
</comment>
<protein>
    <submittedName>
        <fullName evidence="6">Biotin carboxylase</fullName>
    </submittedName>
</protein>
<dbReference type="Proteomes" id="UP000294856">
    <property type="component" value="Unassembled WGS sequence"/>
</dbReference>
<dbReference type="GO" id="GO:0016874">
    <property type="term" value="F:ligase activity"/>
    <property type="evidence" value="ECO:0007669"/>
    <property type="project" value="UniProtKB-KW"/>
</dbReference>
<evidence type="ECO:0000313" key="7">
    <source>
        <dbReference type="Proteomes" id="UP000294856"/>
    </source>
</evidence>
<sequence>MGHLLMVESWVGSMSTLLPAGITNTGHRFSFLTRDLAHYLRPGTPSPHPLLAADNVFTAETNDLATLLPYVRKLHGAFAFDGVLTSCDYYLPTVAAIAAELGLPGPGRTAVADACDKHRTRQVCRAAGVAGPEFAVAETWHEIACAAARLGYPLVVKPVDLCGGMFVRRVADETELHTAVDQLAGFTVNARGQRRSSRVLLEECVDGPEFSVETVTVAGHTTVIGVTDKQVTGAPAFIESGHMFPAELSNADTDAVVELALAAVAALGLDATVAHTEIKLGAQGPRLIEVNPRPAGNRITELIRRVTGIDLAATYADLAAGGTPDLTPRPTEVASAAVAFAVPTETGVLDGVAGTAHWAEDPMIVEFALPEPGTRVRAATDNNSYLGHVMVADGAPGGAGERARKLIADLRFDLAAPGGAV</sequence>
<evidence type="ECO:0000256" key="2">
    <source>
        <dbReference type="ARBA" id="ARBA00022741"/>
    </source>
</evidence>
<evidence type="ECO:0000259" key="5">
    <source>
        <dbReference type="PROSITE" id="PS50975"/>
    </source>
</evidence>
<dbReference type="STRING" id="1210063.GCA_001612665_03927"/>
<dbReference type="RefSeq" id="WP_174551108.1">
    <property type="nucleotide sequence ID" value="NZ_SMFR01000003.1"/>
</dbReference>
<keyword evidence="7" id="KW-1185">Reference proteome</keyword>
<evidence type="ECO:0000256" key="3">
    <source>
        <dbReference type="ARBA" id="ARBA00022840"/>
    </source>
</evidence>
<evidence type="ECO:0000313" key="6">
    <source>
        <dbReference type="EMBL" id="TCJ95688.1"/>
    </source>
</evidence>
<dbReference type="Pfam" id="PF18603">
    <property type="entry name" value="LAL_C2"/>
    <property type="match status" value="1"/>
</dbReference>
<gene>
    <name evidence="6" type="ORF">DFR71_4603</name>
</gene>
<reference evidence="6 7" key="1">
    <citation type="submission" date="2019-03" db="EMBL/GenBank/DDBJ databases">
        <title>Genomic Encyclopedia of Type Strains, Phase IV (KMG-IV): sequencing the most valuable type-strain genomes for metagenomic binning, comparative biology and taxonomic classification.</title>
        <authorList>
            <person name="Goeker M."/>
        </authorList>
    </citation>
    <scope>NUCLEOTIDE SEQUENCE [LARGE SCALE GENOMIC DNA]</scope>
    <source>
        <strain evidence="6 7">DSM 44684</strain>
    </source>
</reference>
<keyword evidence="3 4" id="KW-0067">ATP-binding</keyword>
<accession>A0A4R1FT62</accession>
<dbReference type="Pfam" id="PF18130">
    <property type="entry name" value="ATPgrasp_N"/>
    <property type="match status" value="1"/>
</dbReference>
<dbReference type="GO" id="GO:0005524">
    <property type="term" value="F:ATP binding"/>
    <property type="evidence" value="ECO:0007669"/>
    <property type="project" value="UniProtKB-UniRule"/>
</dbReference>
<dbReference type="Gene3D" id="3.40.50.20">
    <property type="match status" value="1"/>
</dbReference>
<evidence type="ECO:0000256" key="1">
    <source>
        <dbReference type="ARBA" id="ARBA00022598"/>
    </source>
</evidence>
<dbReference type="SMART" id="SM01209">
    <property type="entry name" value="GARS_A"/>
    <property type="match status" value="1"/>
</dbReference>
<evidence type="ECO:0000256" key="4">
    <source>
        <dbReference type="PROSITE-ProRule" id="PRU00409"/>
    </source>
</evidence>
<proteinExistence type="predicted"/>
<organism evidence="6 7">
    <name type="scientific">Nocardia alba</name>
    <dbReference type="NCBI Taxonomy" id="225051"/>
    <lineage>
        <taxon>Bacteria</taxon>
        <taxon>Bacillati</taxon>
        <taxon>Actinomycetota</taxon>
        <taxon>Actinomycetes</taxon>
        <taxon>Mycobacteriales</taxon>
        <taxon>Nocardiaceae</taxon>
        <taxon>Nocardia</taxon>
    </lineage>
</organism>